<organism evidence="1">
    <name type="scientific">Aspergillus niger</name>
    <dbReference type="NCBI Taxonomy" id="5061"/>
    <lineage>
        <taxon>Eukaryota</taxon>
        <taxon>Fungi</taxon>
        <taxon>Dikarya</taxon>
        <taxon>Ascomycota</taxon>
        <taxon>Pezizomycotina</taxon>
        <taxon>Eurotiomycetes</taxon>
        <taxon>Eurotiomycetidae</taxon>
        <taxon>Eurotiales</taxon>
        <taxon>Aspergillaceae</taxon>
        <taxon>Aspergillus</taxon>
        <taxon>Aspergillus subgen. Circumdati</taxon>
    </lineage>
</organism>
<dbReference type="GeneID" id="84591079"/>
<reference evidence="1" key="1">
    <citation type="submission" date="2025-02" db="EMBL/GenBank/DDBJ databases">
        <authorList>
            <consortium name="NCBI Genome Project"/>
        </authorList>
    </citation>
    <scope>NUCLEOTIDE SEQUENCE</scope>
</reference>
<protein>
    <submittedName>
        <fullName evidence="1">Uncharacterized protein</fullName>
    </submittedName>
</protein>
<proteinExistence type="predicted"/>
<evidence type="ECO:0000313" key="1">
    <source>
        <dbReference type="RefSeq" id="XP_059603704.1"/>
    </source>
</evidence>
<dbReference type="RefSeq" id="XP_059603704.1">
    <property type="nucleotide sequence ID" value="XM_059747826.1"/>
</dbReference>
<name>A0AAJ8BUV0_ASPNG</name>
<gene>
    <name evidence="1" type="ORF">An04g10390</name>
</gene>
<sequence length="68" mass="7606">MKVSLESSSHYDSDVFGTDLIAYCHFGSRCRMQILIHIPQPHAYVPVPYTPGLGIPMGADRQWAWAEG</sequence>
<dbReference type="KEGG" id="ang:An04g10390"/>
<dbReference type="VEuPathDB" id="FungiDB:An04g10390"/>
<accession>A0AAJ8BUV0</accession>
<reference evidence="1" key="2">
    <citation type="submission" date="2025-08" db="UniProtKB">
        <authorList>
            <consortium name="RefSeq"/>
        </authorList>
    </citation>
    <scope>IDENTIFICATION</scope>
</reference>
<dbReference type="AlphaFoldDB" id="A0AAJ8BUV0"/>